<organism evidence="1 2">
    <name type="scientific">Leptospira fainei serovar Hurstbridge str. BUT 6</name>
    <dbReference type="NCBI Taxonomy" id="1193011"/>
    <lineage>
        <taxon>Bacteria</taxon>
        <taxon>Pseudomonadati</taxon>
        <taxon>Spirochaetota</taxon>
        <taxon>Spirochaetia</taxon>
        <taxon>Leptospirales</taxon>
        <taxon>Leptospiraceae</taxon>
        <taxon>Leptospira</taxon>
    </lineage>
</organism>
<dbReference type="STRING" id="1193011.LEP1GSC058_3902"/>
<sequence length="136" mass="15372">MRYIKTIIIFSFIFFLFNFTNCMKGNSDYTNQKDAKKIIFQVGMVKCLSSGGQTGDLANVQSLVSEVISQNPTISPSDESDQYFKTSAVHDCELAIIAASISSCDFKDFIATDYFSGHRICHLTPSREFRIDRMNH</sequence>
<dbReference type="Proteomes" id="UP000014540">
    <property type="component" value="Unassembled WGS sequence"/>
</dbReference>
<dbReference type="RefSeq" id="WP_016549660.1">
    <property type="nucleotide sequence ID" value="NZ_AKWZ02000010.1"/>
</dbReference>
<dbReference type="EMBL" id="AKWZ02000010">
    <property type="protein sequence ID" value="EPG73170.1"/>
    <property type="molecule type" value="Genomic_DNA"/>
</dbReference>
<comment type="caution">
    <text evidence="1">The sequence shown here is derived from an EMBL/GenBank/DDBJ whole genome shotgun (WGS) entry which is preliminary data.</text>
</comment>
<dbReference type="AlphaFoldDB" id="S3V9R8"/>
<reference evidence="1" key="1">
    <citation type="submission" date="2013-04" db="EMBL/GenBank/DDBJ databases">
        <authorList>
            <person name="Harkins D.M."/>
            <person name="Durkin A.S."/>
            <person name="Selengut J.D."/>
            <person name="Sanka R."/>
            <person name="DePew J."/>
            <person name="Purushe J."/>
            <person name="Ahmed A."/>
            <person name="van der Linden H."/>
            <person name="Goris M.G.A."/>
            <person name="Hartskeerl R.A."/>
            <person name="Vinetz J.M."/>
            <person name="Sutton G.G."/>
            <person name="Nelson W.C."/>
            <person name="Fouts D.E."/>
        </authorList>
    </citation>
    <scope>NUCLEOTIDE SEQUENCE [LARGE SCALE GENOMIC DNA]</scope>
    <source>
        <strain evidence="1">BUT 6</strain>
    </source>
</reference>
<evidence type="ECO:0008006" key="3">
    <source>
        <dbReference type="Google" id="ProtNLM"/>
    </source>
</evidence>
<proteinExistence type="predicted"/>
<name>S3V9R8_9LEPT</name>
<evidence type="ECO:0000313" key="1">
    <source>
        <dbReference type="EMBL" id="EPG73170.1"/>
    </source>
</evidence>
<keyword evidence="2" id="KW-1185">Reference proteome</keyword>
<accession>S3V9R8</accession>
<evidence type="ECO:0000313" key="2">
    <source>
        <dbReference type="Proteomes" id="UP000014540"/>
    </source>
</evidence>
<gene>
    <name evidence="1" type="ORF">LEP1GSC058_3902</name>
</gene>
<protein>
    <recommendedName>
        <fullName evidence="3">Lipoprotein</fullName>
    </recommendedName>
</protein>